<name>A0A9P7C3E5_RHIOR</name>
<dbReference type="GO" id="GO:0005525">
    <property type="term" value="F:GTP binding"/>
    <property type="evidence" value="ECO:0007669"/>
    <property type="project" value="InterPro"/>
</dbReference>
<dbReference type="AlphaFoldDB" id="A0A9P7C3E5"/>
<dbReference type="InterPro" id="IPR027417">
    <property type="entry name" value="P-loop_NTPase"/>
</dbReference>
<dbReference type="PROSITE" id="PS51419">
    <property type="entry name" value="RAB"/>
    <property type="match status" value="1"/>
</dbReference>
<proteinExistence type="predicted"/>
<reference evidence="2" key="1">
    <citation type="journal article" date="2020" name="Microb. Genom.">
        <title>Genetic diversity of clinical and environmental Mucorales isolates obtained from an investigation of mucormycosis cases among solid organ transplant recipients.</title>
        <authorList>
            <person name="Nguyen M.H."/>
            <person name="Kaul D."/>
            <person name="Muto C."/>
            <person name="Cheng S.J."/>
            <person name="Richter R.A."/>
            <person name="Bruno V.M."/>
            <person name="Liu G."/>
            <person name="Beyhan S."/>
            <person name="Sundermann A.J."/>
            <person name="Mounaud S."/>
            <person name="Pasculle A.W."/>
            <person name="Nierman W.C."/>
            <person name="Driscoll E."/>
            <person name="Cumbie R."/>
            <person name="Clancy C.J."/>
            <person name="Dupont C.L."/>
        </authorList>
    </citation>
    <scope>NUCLEOTIDE SEQUENCE</scope>
    <source>
        <strain evidence="2">GL16</strain>
    </source>
</reference>
<dbReference type="SUPFAM" id="SSF52540">
    <property type="entry name" value="P-loop containing nucleoside triphosphate hydrolases"/>
    <property type="match status" value="1"/>
</dbReference>
<dbReference type="EMBL" id="JAANIT010003179">
    <property type="protein sequence ID" value="KAG1534633.1"/>
    <property type="molecule type" value="Genomic_DNA"/>
</dbReference>
<dbReference type="GO" id="GO:0005634">
    <property type="term" value="C:nucleus"/>
    <property type="evidence" value="ECO:0007669"/>
    <property type="project" value="TreeGrafter"/>
</dbReference>
<feature type="compositionally biased region" description="Basic and acidic residues" evidence="1">
    <location>
        <begin position="491"/>
        <end position="501"/>
    </location>
</feature>
<evidence type="ECO:0000313" key="2">
    <source>
        <dbReference type="EMBL" id="KAG1534633.1"/>
    </source>
</evidence>
<dbReference type="PANTHER" id="PTHR14932:SF1">
    <property type="entry name" value="RAB-LIKE PROTEIN 6"/>
    <property type="match status" value="1"/>
</dbReference>
<dbReference type="GO" id="GO:0005829">
    <property type="term" value="C:cytosol"/>
    <property type="evidence" value="ECO:0007669"/>
    <property type="project" value="TreeGrafter"/>
</dbReference>
<evidence type="ECO:0000313" key="3">
    <source>
        <dbReference type="Proteomes" id="UP000717996"/>
    </source>
</evidence>
<feature type="region of interest" description="Disordered" evidence="1">
    <location>
        <begin position="419"/>
        <end position="520"/>
    </location>
</feature>
<dbReference type="PRINTS" id="PR00449">
    <property type="entry name" value="RASTRNSFRMNG"/>
</dbReference>
<dbReference type="Pfam" id="PF08477">
    <property type="entry name" value="Roc"/>
    <property type="match status" value="1"/>
</dbReference>
<comment type="caution">
    <text evidence="2">The sequence shown here is derived from an EMBL/GenBank/DDBJ whole genome shotgun (WGS) entry which is preliminary data.</text>
</comment>
<feature type="region of interest" description="Disordered" evidence="1">
    <location>
        <begin position="328"/>
        <end position="349"/>
    </location>
</feature>
<dbReference type="Gene3D" id="3.40.50.300">
    <property type="entry name" value="P-loop containing nucleotide triphosphate hydrolases"/>
    <property type="match status" value="1"/>
</dbReference>
<accession>A0A9P7C3E5</accession>
<sequence length="520" mass="59551">MSFLWSFGTKKEVVLGPNTPPILQQQQQQQQQQPPLRAMSNAFKKGVHYNMKVILRGDVMTGKSSLFQRLQGHEFKEEYSSTPEIQVMNIPWHYKDTNDIIKVEIWDVIDKAHNKHNTSDDVGIKLEHNAPQQKSIQPKQDMGLDASTVNVYRNTHAALFLFDVTKPWTFDYVNNELSHVPESLSVLVLGNFADKSAERKIELDQIHATLYQHNQERMEKGALKPNLIRYAETSMKTGLGLKYIYEYLGVPFLQLMMEALRKQLELKAVEIVDLLETLDTDQDVPESMQRRRGQDNFDQPSEPRLAKEHAELKAAWDQELEEIAAEHAVLQRDTPPPPTSPVKSSEKKEIQLPNEASIVVNQFDTGEELADDWFGEMDNDNAIQLPVTNIESDQEDIPSNPMVAGDEDVQIDYYSANVVNKQEEEEEEEEEQEENRYQPMFKSDIWSQSNNNKPIDIISSDSEDEYPEPPSFGFAGGYEEIGGANENPWSTEDHWSEEKSNVKKSSSSKKKHKKKKNSLS</sequence>
<dbReference type="PANTHER" id="PTHR14932">
    <property type="entry name" value="RAS GTPASE-RELATED"/>
    <property type="match status" value="1"/>
</dbReference>
<dbReference type="SMART" id="SM00175">
    <property type="entry name" value="RAB"/>
    <property type="match status" value="1"/>
</dbReference>
<dbReference type="Proteomes" id="UP000717996">
    <property type="component" value="Unassembled WGS sequence"/>
</dbReference>
<organism evidence="2 3">
    <name type="scientific">Rhizopus oryzae</name>
    <name type="common">Mucormycosis agent</name>
    <name type="synonym">Rhizopus arrhizus var. delemar</name>
    <dbReference type="NCBI Taxonomy" id="64495"/>
    <lineage>
        <taxon>Eukaryota</taxon>
        <taxon>Fungi</taxon>
        <taxon>Fungi incertae sedis</taxon>
        <taxon>Mucoromycota</taxon>
        <taxon>Mucoromycotina</taxon>
        <taxon>Mucoromycetes</taxon>
        <taxon>Mucorales</taxon>
        <taxon>Mucorineae</taxon>
        <taxon>Rhizopodaceae</taxon>
        <taxon>Rhizopus</taxon>
    </lineage>
</organism>
<protein>
    <submittedName>
        <fullName evidence="2">Uncharacterized protein</fullName>
    </submittedName>
</protein>
<evidence type="ECO:0000256" key="1">
    <source>
        <dbReference type="SAM" id="MobiDB-lite"/>
    </source>
</evidence>
<feature type="compositionally biased region" description="Acidic residues" evidence="1">
    <location>
        <begin position="423"/>
        <end position="433"/>
    </location>
</feature>
<feature type="compositionally biased region" description="Basic residues" evidence="1">
    <location>
        <begin position="506"/>
        <end position="520"/>
    </location>
</feature>
<feature type="region of interest" description="Disordered" evidence="1">
    <location>
        <begin position="283"/>
        <end position="304"/>
    </location>
</feature>
<dbReference type="InterPro" id="IPR040385">
    <property type="entry name" value="RABL6"/>
</dbReference>
<gene>
    <name evidence="2" type="ORF">G6F51_011987</name>
</gene>